<dbReference type="Pfam" id="PF01282">
    <property type="entry name" value="Ribosomal_S24e"/>
    <property type="match status" value="1"/>
</dbReference>
<dbReference type="OMA" id="IRVKKYM"/>
<dbReference type="HAMAP" id="MF_00545">
    <property type="entry name" value="Ribosomal_eS24"/>
    <property type="match status" value="1"/>
</dbReference>
<protein>
    <recommendedName>
        <fullName evidence="5">40S ribosomal protein S24</fullName>
    </recommendedName>
</protein>
<dbReference type="PANTHER" id="PTHR10496">
    <property type="entry name" value="40S RIBOSOMAL PROTEIN S24"/>
    <property type="match status" value="1"/>
</dbReference>
<dbReference type="InterPro" id="IPR012678">
    <property type="entry name" value="Ribosomal_uL23/eL15/eS24_sf"/>
</dbReference>
<evidence type="ECO:0000256" key="1">
    <source>
        <dbReference type="ARBA" id="ARBA00009680"/>
    </source>
</evidence>
<dbReference type="GO" id="GO:1990904">
    <property type="term" value="C:ribonucleoprotein complex"/>
    <property type="evidence" value="ECO:0007669"/>
    <property type="project" value="UniProtKB-KW"/>
</dbReference>
<evidence type="ECO:0000313" key="8">
    <source>
        <dbReference type="WBParaSite" id="nRc.2.0.1.t34994-RA"/>
    </source>
</evidence>
<keyword evidence="7" id="KW-1185">Reference proteome</keyword>
<sequence length="160" mass="18699">MCYSLRYCKNLSTLLGNCEKIMADGVVTIRTRKVMTNRLLCRKQMVVDILHPNRASIPKTEICERLAKMYKSTPDVITAFGFRCHFGGGRSTGFALIYDTLDYLKKFEPKYRQQRVSALFLKGYYKRERMGRKQRKERKNRMKKVRGTKKAKVGTAQKKN</sequence>
<dbReference type="GO" id="GO:0006412">
    <property type="term" value="P:translation"/>
    <property type="evidence" value="ECO:0007669"/>
    <property type="project" value="InterPro"/>
</dbReference>
<dbReference type="Proteomes" id="UP000887565">
    <property type="component" value="Unplaced"/>
</dbReference>
<dbReference type="GO" id="GO:0003735">
    <property type="term" value="F:structural constituent of ribosome"/>
    <property type="evidence" value="ECO:0007669"/>
    <property type="project" value="InterPro"/>
</dbReference>
<feature type="region of interest" description="Disordered" evidence="6">
    <location>
        <begin position="130"/>
        <end position="160"/>
    </location>
</feature>
<accession>A0A915K9F1</accession>
<proteinExistence type="inferred from homology"/>
<dbReference type="FunFam" id="3.30.70.3370:FF:000001">
    <property type="entry name" value="40S ribosomal protein S24"/>
    <property type="match status" value="1"/>
</dbReference>
<dbReference type="PROSITE" id="PS00529">
    <property type="entry name" value="RIBOSOMAL_S24E"/>
    <property type="match status" value="1"/>
</dbReference>
<evidence type="ECO:0000256" key="2">
    <source>
        <dbReference type="ARBA" id="ARBA00022980"/>
    </source>
</evidence>
<organism evidence="7 8">
    <name type="scientific">Romanomermis culicivorax</name>
    <name type="common">Nematode worm</name>
    <dbReference type="NCBI Taxonomy" id="13658"/>
    <lineage>
        <taxon>Eukaryota</taxon>
        <taxon>Metazoa</taxon>
        <taxon>Ecdysozoa</taxon>
        <taxon>Nematoda</taxon>
        <taxon>Enoplea</taxon>
        <taxon>Dorylaimia</taxon>
        <taxon>Mermithida</taxon>
        <taxon>Mermithoidea</taxon>
        <taxon>Mermithidae</taxon>
        <taxon>Romanomermis</taxon>
    </lineage>
</organism>
<dbReference type="InterPro" id="IPR053709">
    <property type="entry name" value="eRP_eS24_sf"/>
</dbReference>
<evidence type="ECO:0000256" key="3">
    <source>
        <dbReference type="ARBA" id="ARBA00023274"/>
    </source>
</evidence>
<evidence type="ECO:0000313" key="7">
    <source>
        <dbReference type="Proteomes" id="UP000887565"/>
    </source>
</evidence>
<dbReference type="GO" id="GO:0005840">
    <property type="term" value="C:ribosome"/>
    <property type="evidence" value="ECO:0007669"/>
    <property type="project" value="UniProtKB-KW"/>
</dbReference>
<dbReference type="Gene3D" id="3.30.70.3370">
    <property type="match status" value="1"/>
</dbReference>
<dbReference type="SUPFAM" id="SSF54189">
    <property type="entry name" value="Ribosomal proteins S24e, L23 and L15e"/>
    <property type="match status" value="1"/>
</dbReference>
<name>A0A915K9F1_ROMCU</name>
<keyword evidence="2 4" id="KW-0689">Ribosomal protein</keyword>
<evidence type="ECO:0000256" key="5">
    <source>
        <dbReference type="RuleBase" id="RU004383"/>
    </source>
</evidence>
<comment type="similarity">
    <text evidence="1 4">Belongs to the eukaryotic ribosomal protein eS24 family.</text>
</comment>
<evidence type="ECO:0000256" key="4">
    <source>
        <dbReference type="RuleBase" id="RU004381"/>
    </source>
</evidence>
<keyword evidence="3 4" id="KW-0687">Ribonucleoprotein</keyword>
<dbReference type="AlphaFoldDB" id="A0A915K9F1"/>
<dbReference type="InterPro" id="IPR001976">
    <property type="entry name" value="Ribosomal_eS24"/>
</dbReference>
<dbReference type="WBParaSite" id="nRc.2.0.1.t34994-RA">
    <property type="protein sequence ID" value="nRc.2.0.1.t34994-RA"/>
    <property type="gene ID" value="nRc.2.0.1.g34994"/>
</dbReference>
<evidence type="ECO:0000256" key="6">
    <source>
        <dbReference type="SAM" id="MobiDB-lite"/>
    </source>
</evidence>
<dbReference type="InterPro" id="IPR018098">
    <property type="entry name" value="Ribosomal_eS24_CS"/>
</dbReference>
<reference evidence="8" key="1">
    <citation type="submission" date="2022-11" db="UniProtKB">
        <authorList>
            <consortium name="WormBaseParasite"/>
        </authorList>
    </citation>
    <scope>IDENTIFICATION</scope>
</reference>